<dbReference type="GeneTree" id="ENSGT00950000183016"/>
<dbReference type="Gene3D" id="3.60.10.10">
    <property type="entry name" value="Endonuclease/exonuclease/phosphatase"/>
    <property type="match status" value="1"/>
</dbReference>
<dbReference type="PANTHER" id="PTHR22748">
    <property type="entry name" value="AP ENDONUCLEASE"/>
    <property type="match status" value="1"/>
</dbReference>
<keyword evidence="7 10" id="KW-0460">Magnesium</keyword>
<feature type="active site" description="Proton acceptor" evidence="9">
    <location>
        <position position="230"/>
    </location>
</feature>
<evidence type="ECO:0000256" key="3">
    <source>
        <dbReference type="ARBA" id="ARBA00012115"/>
    </source>
</evidence>
<keyword evidence="4 10" id="KW-0479">Metal-binding</keyword>
<feature type="active site" description="Proton donor/acceptor" evidence="9">
    <location>
        <position position="141"/>
    </location>
</feature>
<evidence type="ECO:0000256" key="1">
    <source>
        <dbReference type="ARBA" id="ARBA00000493"/>
    </source>
</evidence>
<feature type="binding site" evidence="10">
    <location>
        <position position="229"/>
    </location>
    <ligand>
        <name>Mg(2+)</name>
        <dbReference type="ChEBI" id="CHEBI:18420"/>
        <label>1</label>
    </ligand>
</feature>
<feature type="binding site" evidence="10">
    <location>
        <position position="143"/>
    </location>
    <ligand>
        <name>Mg(2+)</name>
        <dbReference type="ChEBI" id="CHEBI:18420"/>
        <label>1</label>
    </ligand>
</feature>
<keyword evidence="10" id="KW-0464">Manganese</keyword>
<dbReference type="EC" id="3.1.11.2" evidence="3"/>
<proteinExistence type="inferred from homology"/>
<dbReference type="GO" id="GO:0008311">
    <property type="term" value="F:double-stranded DNA 3'-5' DNA exonuclease activity"/>
    <property type="evidence" value="ECO:0007669"/>
    <property type="project" value="UniProtKB-EC"/>
</dbReference>
<evidence type="ECO:0000256" key="4">
    <source>
        <dbReference type="ARBA" id="ARBA00022723"/>
    </source>
</evidence>
<feature type="binding site" evidence="10">
    <location>
        <position position="230"/>
    </location>
    <ligand>
        <name>Mg(2+)</name>
        <dbReference type="ChEBI" id="CHEBI:18420"/>
        <label>1</label>
    </ligand>
</feature>
<keyword evidence="8" id="KW-0234">DNA repair</keyword>
<evidence type="ECO:0000256" key="8">
    <source>
        <dbReference type="ARBA" id="ARBA00023204"/>
    </source>
</evidence>
<evidence type="ECO:0000259" key="12">
    <source>
        <dbReference type="Pfam" id="PF03372"/>
    </source>
</evidence>
<dbReference type="InterPro" id="IPR005135">
    <property type="entry name" value="Endo/exonuclease/phosphatase"/>
</dbReference>
<organism evidence="13">
    <name type="scientific">Xenopus tropicalis</name>
    <name type="common">Western clawed frog</name>
    <name type="synonym">Silurana tropicalis</name>
    <dbReference type="NCBI Taxonomy" id="8364"/>
    <lineage>
        <taxon>Eukaryota</taxon>
        <taxon>Metazoa</taxon>
        <taxon>Chordata</taxon>
        <taxon>Craniata</taxon>
        <taxon>Vertebrata</taxon>
        <taxon>Euteleostomi</taxon>
        <taxon>Amphibia</taxon>
        <taxon>Batrachia</taxon>
        <taxon>Anura</taxon>
        <taxon>Pipoidea</taxon>
        <taxon>Pipidae</taxon>
        <taxon>Xenopodinae</taxon>
        <taxon>Xenopus</taxon>
        <taxon>Silurana</taxon>
    </lineage>
</organism>
<dbReference type="InterPro" id="IPR004808">
    <property type="entry name" value="AP_endonuc_1"/>
</dbReference>
<dbReference type="PANTHER" id="PTHR22748:SF26">
    <property type="entry name" value="ENDONUCLEASE_EXONUCLEASE_PHOSPHATASE DOMAIN-CONTAINING PROTEIN"/>
    <property type="match status" value="1"/>
</dbReference>
<reference evidence="13" key="1">
    <citation type="journal article" date="2010" name="Science">
        <title>The genome of the Western clawed frog Xenopus tropicalis.</title>
        <authorList>
            <person name="Hellsten U."/>
            <person name="Harland R.M."/>
            <person name="Gilchrist M.J."/>
            <person name="Hendrix D."/>
            <person name="Jurka J."/>
            <person name="Kapitonov V."/>
            <person name="Ovcharenko I."/>
            <person name="Putnam N.H."/>
            <person name="Shu S."/>
            <person name="Taher L."/>
            <person name="Blitz I.L."/>
            <person name="Blumberg B."/>
            <person name="Dichmann D.S."/>
            <person name="Dubchak I."/>
            <person name="Amaya E."/>
            <person name="Detter J.C."/>
            <person name="Fletcher R."/>
            <person name="Gerhard D.S."/>
            <person name="Goodstein D."/>
            <person name="Graves T."/>
            <person name="Grigoriev I.V."/>
            <person name="Grimwood J."/>
            <person name="Kawashima T."/>
            <person name="Lindquist E."/>
            <person name="Lucas S.M."/>
            <person name="Mead P.E."/>
            <person name="Mitros T."/>
            <person name="Ogino H."/>
            <person name="Ohta Y."/>
            <person name="Poliakov A.V."/>
            <person name="Pollet N."/>
            <person name="Robert J."/>
            <person name="Salamov A."/>
            <person name="Sater A.K."/>
            <person name="Schmutz J."/>
            <person name="Terry A."/>
            <person name="Vize P.D."/>
            <person name="Warren W.C."/>
            <person name="Wells D."/>
            <person name="Wills A."/>
            <person name="Wilson R.K."/>
            <person name="Zimmerman L.B."/>
            <person name="Zorn A.M."/>
            <person name="Grainger R."/>
            <person name="Grammer T."/>
            <person name="Khokha M.K."/>
            <person name="Richardson P.M."/>
            <person name="Rokhsar D.S."/>
        </authorList>
    </citation>
    <scope>NUCLEOTIDE SEQUENCE [LARGE SCALE GENOMIC DNA]</scope>
    <source>
        <strain evidence="13">Nigerian</strain>
    </source>
</reference>
<dbReference type="GO" id="GO:0046872">
    <property type="term" value="F:metal ion binding"/>
    <property type="evidence" value="ECO:0007669"/>
    <property type="project" value="UniProtKB-KW"/>
</dbReference>
<dbReference type="GO" id="GO:0006281">
    <property type="term" value="P:DNA repair"/>
    <property type="evidence" value="ECO:0007669"/>
    <property type="project" value="UniProtKB-KW"/>
</dbReference>
<dbReference type="InParanoid" id="A0A803K184"/>
<evidence type="ECO:0000256" key="5">
    <source>
        <dbReference type="ARBA" id="ARBA00022763"/>
    </source>
</evidence>
<evidence type="ECO:0000256" key="2">
    <source>
        <dbReference type="ARBA" id="ARBA00007092"/>
    </source>
</evidence>
<feature type="binding site" evidence="10">
    <location>
        <position position="141"/>
    </location>
    <ligand>
        <name>Mg(2+)</name>
        <dbReference type="ChEBI" id="CHEBI:18420"/>
        <label>1</label>
    </ligand>
</feature>
<dbReference type="SUPFAM" id="SSF56219">
    <property type="entry name" value="DNase I-like"/>
    <property type="match status" value="1"/>
</dbReference>
<feature type="site" description="Important for catalytic activity" evidence="11">
    <location>
        <position position="205"/>
    </location>
</feature>
<feature type="binding site" evidence="10">
    <location>
        <position position="10"/>
    </location>
    <ligand>
        <name>Mg(2+)</name>
        <dbReference type="ChEBI" id="CHEBI:18420"/>
        <label>1</label>
    </ligand>
</feature>
<keyword evidence="6" id="KW-0378">Hydrolase</keyword>
<evidence type="ECO:0000256" key="10">
    <source>
        <dbReference type="PIRSR" id="PIRSR604808-2"/>
    </source>
</evidence>
<dbReference type="InterPro" id="IPR036691">
    <property type="entry name" value="Endo/exonu/phosph_ase_sf"/>
</dbReference>
<evidence type="ECO:0000256" key="9">
    <source>
        <dbReference type="PIRSR" id="PIRSR604808-1"/>
    </source>
</evidence>
<evidence type="ECO:0000256" key="6">
    <source>
        <dbReference type="ARBA" id="ARBA00022801"/>
    </source>
</evidence>
<keyword evidence="5" id="KW-0227">DNA damage</keyword>
<feature type="site" description="Interaction with DNA substrate" evidence="11">
    <location>
        <position position="230"/>
    </location>
</feature>
<evidence type="ECO:0000256" key="11">
    <source>
        <dbReference type="PIRSR" id="PIRSR604808-3"/>
    </source>
</evidence>
<feature type="active site" evidence="9">
    <location>
        <position position="111"/>
    </location>
</feature>
<comment type="similarity">
    <text evidence="2">Belongs to the DNA repair enzymes AP/ExoA family.</text>
</comment>
<accession>A0A803K184</accession>
<reference evidence="13" key="2">
    <citation type="submission" date="2021-03" db="UniProtKB">
        <authorList>
            <consortium name="Ensembl"/>
        </authorList>
    </citation>
    <scope>IDENTIFICATION</scope>
</reference>
<name>A0A803K184_XENTR</name>
<evidence type="ECO:0000256" key="7">
    <source>
        <dbReference type="ARBA" id="ARBA00022842"/>
    </source>
</evidence>
<dbReference type="Pfam" id="PF03372">
    <property type="entry name" value="Exo_endo_phos"/>
    <property type="match status" value="1"/>
</dbReference>
<sequence length="287" mass="33292">MKMAKLISLNVKGLNSIHKRYLALKEIKQSGAEIAFIQETHFSKEGPQKLYSKFYPTAYYASGPHKKAGVAILIHKDSPLIIDRTLQDPKGHYLIISGNYAKVPILLINIYSPNKRQISFLRKVIAKLCPFTTPLIIMGGDFNMTYSQITDRSFPSKDRMAHTLSTRFRQTMRQASLFDAWRITHPKDRQYTFYSPVYKSHSRIDYFFISHPCLRLHFSTNILPLTWSDHAPLLLTIDLTKLPPREAHWRLHETLLHDPEAYKSIETKLREFFQLNEGSVNSLATLW</sequence>
<protein>
    <recommendedName>
        <fullName evidence="3">exodeoxyribonuclease III</fullName>
        <ecNumber evidence="3">3.1.11.2</ecNumber>
    </recommendedName>
</protein>
<dbReference type="AlphaFoldDB" id="A0A803K184"/>
<feature type="binding site" evidence="10">
    <location>
        <position position="39"/>
    </location>
    <ligand>
        <name>Mg(2+)</name>
        <dbReference type="ChEBI" id="CHEBI:18420"/>
        <label>1</label>
    </ligand>
</feature>
<comment type="catalytic activity">
    <reaction evidence="1">
        <text>Exonucleolytic cleavage in the 3'- to 5'-direction to yield nucleoside 5'-phosphates.</text>
        <dbReference type="EC" id="3.1.11.2"/>
    </reaction>
</comment>
<dbReference type="CDD" id="cd09076">
    <property type="entry name" value="L1-EN"/>
    <property type="match status" value="1"/>
</dbReference>
<comment type="cofactor">
    <cofactor evidence="10">
        <name>Mg(2+)</name>
        <dbReference type="ChEBI" id="CHEBI:18420"/>
    </cofactor>
    <cofactor evidence="10">
        <name>Mn(2+)</name>
        <dbReference type="ChEBI" id="CHEBI:29035"/>
    </cofactor>
    <text evidence="10">Probably binds two magnesium or manganese ions per subunit.</text>
</comment>
<evidence type="ECO:0000313" key="13">
    <source>
        <dbReference type="Ensembl" id="ENSXETP00000114058"/>
    </source>
</evidence>
<feature type="site" description="Transition state stabilizer" evidence="11">
    <location>
        <position position="143"/>
    </location>
</feature>
<feature type="domain" description="Endonuclease/exonuclease/phosphatase" evidence="12">
    <location>
        <begin position="23"/>
        <end position="230"/>
    </location>
</feature>
<dbReference type="Ensembl" id="ENSXETT00000113720">
    <property type="protein sequence ID" value="ENSXETP00000114058"/>
    <property type="gene ID" value="ENSXETG00000047244"/>
</dbReference>